<dbReference type="PANTHER" id="PTHR11947">
    <property type="entry name" value="PYRUVATE DEHYDROGENASE KINASE"/>
    <property type="match status" value="1"/>
</dbReference>
<dbReference type="PANTHER" id="PTHR11947:SF3">
    <property type="entry name" value="[PYRUVATE DEHYDROGENASE (ACETYL-TRANSFERRING)] KINASE, MITOCHONDRIAL"/>
    <property type="match status" value="1"/>
</dbReference>
<evidence type="ECO:0000259" key="2">
    <source>
        <dbReference type="Pfam" id="PF02518"/>
    </source>
</evidence>
<keyword evidence="1" id="KW-0808">Transferase</keyword>
<dbReference type="InterPro" id="IPR003594">
    <property type="entry name" value="HATPase_dom"/>
</dbReference>
<dbReference type="EC" id="2.7.11.-" evidence="1"/>
<keyword evidence="1" id="KW-0496">Mitochondrion</keyword>
<reference evidence="3 4" key="1">
    <citation type="journal article" date="2012" name="Genome Biol.">
        <title>Genome and low-iron response of an oceanic diatom adapted to chronic iron limitation.</title>
        <authorList>
            <person name="Lommer M."/>
            <person name="Specht M."/>
            <person name="Roy A.S."/>
            <person name="Kraemer L."/>
            <person name="Andreson R."/>
            <person name="Gutowska M.A."/>
            <person name="Wolf J."/>
            <person name="Bergner S.V."/>
            <person name="Schilhabel M.B."/>
            <person name="Klostermeier U.C."/>
            <person name="Beiko R.G."/>
            <person name="Rosenstiel P."/>
            <person name="Hippler M."/>
            <person name="Laroche J."/>
        </authorList>
    </citation>
    <scope>NUCLEOTIDE SEQUENCE [LARGE SCALE GENOMIC DNA]</scope>
    <source>
        <strain evidence="3 4">CCMP1005</strain>
    </source>
</reference>
<keyword evidence="4" id="KW-1185">Reference proteome</keyword>
<evidence type="ECO:0000256" key="1">
    <source>
        <dbReference type="RuleBase" id="RU366032"/>
    </source>
</evidence>
<dbReference type="InterPro" id="IPR039028">
    <property type="entry name" value="BCKD/PDK"/>
</dbReference>
<protein>
    <recommendedName>
        <fullName evidence="1">Protein-serine/threonine kinase</fullName>
        <ecNumber evidence="1">2.7.11.-</ecNumber>
    </recommendedName>
</protein>
<dbReference type="Gene3D" id="3.30.565.10">
    <property type="entry name" value="Histidine kinase-like ATPase, C-terminal domain"/>
    <property type="match status" value="1"/>
</dbReference>
<dbReference type="Pfam" id="PF02518">
    <property type="entry name" value="HATPase_c"/>
    <property type="match status" value="1"/>
</dbReference>
<dbReference type="GO" id="GO:0010906">
    <property type="term" value="P:regulation of glucose metabolic process"/>
    <property type="evidence" value="ECO:0007669"/>
    <property type="project" value="TreeGrafter"/>
</dbReference>
<dbReference type="eggNOG" id="KOG0787">
    <property type="taxonomic scope" value="Eukaryota"/>
</dbReference>
<dbReference type="InterPro" id="IPR036890">
    <property type="entry name" value="HATPase_C_sf"/>
</dbReference>
<dbReference type="GO" id="GO:0004740">
    <property type="term" value="F:pyruvate dehydrogenase (acetyl-transferring) kinase activity"/>
    <property type="evidence" value="ECO:0007669"/>
    <property type="project" value="TreeGrafter"/>
</dbReference>
<dbReference type="InterPro" id="IPR004358">
    <property type="entry name" value="Sig_transdc_His_kin-like_C"/>
</dbReference>
<evidence type="ECO:0000313" key="4">
    <source>
        <dbReference type="Proteomes" id="UP000266841"/>
    </source>
</evidence>
<proteinExistence type="inferred from homology"/>
<comment type="caution">
    <text evidence="3">The sequence shown here is derived from an EMBL/GenBank/DDBJ whole genome shotgun (WGS) entry which is preliminary data.</text>
</comment>
<keyword evidence="1" id="KW-0067">ATP-binding</keyword>
<comment type="similarity">
    <text evidence="1">Belongs to the PDK/BCKDK protein kinase family.</text>
</comment>
<organism evidence="3 4">
    <name type="scientific">Thalassiosira oceanica</name>
    <name type="common">Marine diatom</name>
    <dbReference type="NCBI Taxonomy" id="159749"/>
    <lineage>
        <taxon>Eukaryota</taxon>
        <taxon>Sar</taxon>
        <taxon>Stramenopiles</taxon>
        <taxon>Ochrophyta</taxon>
        <taxon>Bacillariophyta</taxon>
        <taxon>Coscinodiscophyceae</taxon>
        <taxon>Thalassiosirophycidae</taxon>
        <taxon>Thalassiosirales</taxon>
        <taxon>Thalassiosiraceae</taxon>
        <taxon>Thalassiosira</taxon>
    </lineage>
</organism>
<dbReference type="GO" id="GO:0005759">
    <property type="term" value="C:mitochondrial matrix"/>
    <property type="evidence" value="ECO:0007669"/>
    <property type="project" value="UniProtKB-SubCell"/>
</dbReference>
<dbReference type="OMA" id="LLCEHYV"/>
<comment type="subcellular location">
    <subcellularLocation>
        <location evidence="1">Mitochondrion matrix</location>
    </subcellularLocation>
</comment>
<dbReference type="PRINTS" id="PR00344">
    <property type="entry name" value="BCTRLSENSOR"/>
</dbReference>
<gene>
    <name evidence="3" type="ORF">THAOC_03169</name>
</gene>
<accession>K0TCE8</accession>
<dbReference type="GO" id="GO:0005524">
    <property type="term" value="F:ATP binding"/>
    <property type="evidence" value="ECO:0007669"/>
    <property type="project" value="UniProtKB-UniRule"/>
</dbReference>
<sequence>MMAGQSVAAPLGLRLLRARCKLSRNTSAHTNGAAATAEDPRRWSIRALVESNMIGCSGDAETTRKLLAADVQLRLGIQQERLSGFEKSVREYAKIASNKDVPNHLRSLMRLHDSTRQLVGQMLAMEAASAQRLASSIFDETMCRHGKSVETVADVIIQVRQMESKLPSILRRDFMNIDLLNDELMGTFLHARLMIQLLCEHYVSMSKGKNTGAVTLNADVLDVVDDALTESKHVADANLGVPIDFVIEQRGDLEAPPIIRSWLHHALVEVSKNAMMANYERWIQQPQSKHPESVPPGLHVMIDKTCADVLRIQVKDQGNGLSDEGEAFGFAKSSAQDRWSRISEQRSYAAVRQPLGSLGVGLPLSRIMMQAFGGDLTLSNHEKSASMESGCTATLEICRDDSFISQNHC</sequence>
<dbReference type="SUPFAM" id="SSF55874">
    <property type="entry name" value="ATPase domain of HSP90 chaperone/DNA topoisomerase II/histidine kinase"/>
    <property type="match status" value="1"/>
</dbReference>
<dbReference type="EMBL" id="AGNL01003125">
    <property type="protein sequence ID" value="EJK75120.1"/>
    <property type="molecule type" value="Genomic_DNA"/>
</dbReference>
<keyword evidence="1" id="KW-0547">Nucleotide-binding</keyword>
<dbReference type="OrthoDB" id="46890at2759"/>
<dbReference type="AlphaFoldDB" id="K0TCE8"/>
<feature type="domain" description="Histidine kinase/HSP90-like ATPase" evidence="2">
    <location>
        <begin position="261"/>
        <end position="397"/>
    </location>
</feature>
<keyword evidence="1" id="KW-0418">Kinase</keyword>
<dbReference type="Proteomes" id="UP000266841">
    <property type="component" value="Unassembled WGS sequence"/>
</dbReference>
<evidence type="ECO:0000313" key="3">
    <source>
        <dbReference type="EMBL" id="EJK75120.1"/>
    </source>
</evidence>
<name>K0TCE8_THAOC</name>